<proteinExistence type="predicted"/>
<dbReference type="AlphaFoldDB" id="A0A9P4KAB0"/>
<gene>
    <name evidence="3" type="ORF">CC78DRAFT_579995</name>
</gene>
<dbReference type="OrthoDB" id="3942204at2759"/>
<feature type="transmembrane region" description="Helical" evidence="2">
    <location>
        <begin position="267"/>
        <end position="284"/>
    </location>
</feature>
<evidence type="ECO:0000256" key="1">
    <source>
        <dbReference type="SAM" id="MobiDB-lite"/>
    </source>
</evidence>
<accession>A0A9P4KAB0</accession>
<name>A0A9P4KAB0_9PLEO</name>
<feature type="region of interest" description="Disordered" evidence="1">
    <location>
        <begin position="324"/>
        <end position="354"/>
    </location>
</feature>
<dbReference type="EMBL" id="ML986613">
    <property type="protein sequence ID" value="KAF2264755.1"/>
    <property type="molecule type" value="Genomic_DNA"/>
</dbReference>
<keyword evidence="2" id="KW-0472">Membrane</keyword>
<feature type="transmembrane region" description="Helical" evidence="2">
    <location>
        <begin position="241"/>
        <end position="261"/>
    </location>
</feature>
<comment type="caution">
    <text evidence="3">The sequence shown here is derived from an EMBL/GenBank/DDBJ whole genome shotgun (WGS) entry which is preliminary data.</text>
</comment>
<reference evidence="4" key="1">
    <citation type="journal article" date="2020" name="Stud. Mycol.">
        <title>101 Dothideomycetes genomes: A test case for predicting lifestyles and emergence of pathogens.</title>
        <authorList>
            <person name="Haridas S."/>
            <person name="Albert R."/>
            <person name="Binder M."/>
            <person name="Bloem J."/>
            <person name="LaButti K."/>
            <person name="Salamov A."/>
            <person name="Andreopoulos B."/>
            <person name="Baker S."/>
            <person name="Barry K."/>
            <person name="Bills G."/>
            <person name="Bluhm B."/>
            <person name="Cannon C."/>
            <person name="Castanera R."/>
            <person name="Culley D."/>
            <person name="Daum C."/>
            <person name="Ezra D."/>
            <person name="Gonzalez J."/>
            <person name="Henrissat B."/>
            <person name="Kuo A."/>
            <person name="Liang C."/>
            <person name="Lipzen A."/>
            <person name="Lutzoni F."/>
            <person name="Magnuson J."/>
            <person name="Mondo S."/>
            <person name="Nolan M."/>
            <person name="Ohm R."/>
            <person name="Pangilinan J."/>
            <person name="Park H.-J."/>
            <person name="Ramirez L."/>
            <person name="Alfaro M."/>
            <person name="Sun H."/>
            <person name="Tritt A."/>
            <person name="Yoshinaga Y."/>
            <person name="Zwiers L.-H."/>
            <person name="Turgeon B."/>
            <person name="Goodwin S."/>
            <person name="Spatafora J."/>
            <person name="Crous P."/>
            <person name="Grigoriev I."/>
        </authorList>
    </citation>
    <scope>NUCLEOTIDE SEQUENCE [LARGE SCALE GENOMIC DNA]</scope>
    <source>
        <strain evidence="4">CBS 304.66</strain>
    </source>
</reference>
<feature type="transmembrane region" description="Helical" evidence="2">
    <location>
        <begin position="296"/>
        <end position="313"/>
    </location>
</feature>
<keyword evidence="2" id="KW-1133">Transmembrane helix</keyword>
<keyword evidence="4" id="KW-1185">Reference proteome</keyword>
<sequence length="368" mass="40705">MDRFAYAEMEASLIKEAISNDSWKVWLEIVYGRHHKLSLGIYCLQLEMLEVARWMGDRKQSIRHGPRRPSMIHDAGGQGLINRYYVSATEDLRRIDSTKRHLRGYMDDGSNHLEESMMIALSSRRCDRPGWGGLLHEQDFLNWEFPLGRKSVVDIEKGLYGACLDARWPSEGSYRGRGGRDITVPLGGLAAALFVPCAAALLGSQNWSSSARAIAGVTSTSAGVSLIPLQSEPGYDALRWTVRALWALTYCTFLTCSYLNVTRNSHLYLFCSLLLTAHFIAGFVGTERITTEGIKMFGPLAASICAALVYIPFRYRGSSSGDAYPLGRSRQEGEQRRRSNSAPVQPRENDGDLGVRAVTTGTLGVGIA</sequence>
<protein>
    <submittedName>
        <fullName evidence="3">Uncharacterized protein</fullName>
    </submittedName>
</protein>
<keyword evidence="2" id="KW-0812">Transmembrane</keyword>
<dbReference type="Proteomes" id="UP000800093">
    <property type="component" value="Unassembled WGS sequence"/>
</dbReference>
<evidence type="ECO:0000313" key="3">
    <source>
        <dbReference type="EMBL" id="KAF2264755.1"/>
    </source>
</evidence>
<evidence type="ECO:0000256" key="2">
    <source>
        <dbReference type="SAM" id="Phobius"/>
    </source>
</evidence>
<evidence type="ECO:0000313" key="4">
    <source>
        <dbReference type="Proteomes" id="UP000800093"/>
    </source>
</evidence>
<organism evidence="3 4">
    <name type="scientific">Lojkania enalia</name>
    <dbReference type="NCBI Taxonomy" id="147567"/>
    <lineage>
        <taxon>Eukaryota</taxon>
        <taxon>Fungi</taxon>
        <taxon>Dikarya</taxon>
        <taxon>Ascomycota</taxon>
        <taxon>Pezizomycotina</taxon>
        <taxon>Dothideomycetes</taxon>
        <taxon>Pleosporomycetidae</taxon>
        <taxon>Pleosporales</taxon>
        <taxon>Pleosporales incertae sedis</taxon>
        <taxon>Lojkania</taxon>
    </lineage>
</organism>
<feature type="transmembrane region" description="Helical" evidence="2">
    <location>
        <begin position="182"/>
        <end position="203"/>
    </location>
</feature>